<feature type="signal peptide" evidence="2">
    <location>
        <begin position="1"/>
        <end position="26"/>
    </location>
</feature>
<evidence type="ECO:0000256" key="2">
    <source>
        <dbReference type="SAM" id="SignalP"/>
    </source>
</evidence>
<gene>
    <name evidence="3" type="ORF">CTEN210_15261</name>
</gene>
<accession>A0AAD3DA03</accession>
<dbReference type="InterPro" id="IPR029058">
    <property type="entry name" value="AB_hydrolase_fold"/>
</dbReference>
<keyword evidence="4" id="KW-1185">Reference proteome</keyword>
<comment type="caution">
    <text evidence="3">The sequence shown here is derived from an EMBL/GenBank/DDBJ whole genome shotgun (WGS) entry which is preliminary data.</text>
</comment>
<organism evidence="3 4">
    <name type="scientific">Chaetoceros tenuissimus</name>
    <dbReference type="NCBI Taxonomy" id="426638"/>
    <lineage>
        <taxon>Eukaryota</taxon>
        <taxon>Sar</taxon>
        <taxon>Stramenopiles</taxon>
        <taxon>Ochrophyta</taxon>
        <taxon>Bacillariophyta</taxon>
        <taxon>Coscinodiscophyceae</taxon>
        <taxon>Chaetocerotophycidae</taxon>
        <taxon>Chaetocerotales</taxon>
        <taxon>Chaetocerotaceae</taxon>
        <taxon>Chaetoceros</taxon>
    </lineage>
</organism>
<name>A0AAD3DA03_9STRA</name>
<dbReference type="AlphaFoldDB" id="A0AAD3DA03"/>
<feature type="compositionally biased region" description="Basic and acidic residues" evidence="1">
    <location>
        <begin position="558"/>
        <end position="599"/>
    </location>
</feature>
<evidence type="ECO:0000256" key="1">
    <source>
        <dbReference type="SAM" id="MobiDB-lite"/>
    </source>
</evidence>
<keyword evidence="2" id="KW-0732">Signal</keyword>
<protein>
    <submittedName>
        <fullName evidence="3">Uncharacterized protein</fullName>
    </submittedName>
</protein>
<dbReference type="Gene3D" id="3.40.50.1820">
    <property type="entry name" value="alpha/beta hydrolase"/>
    <property type="match status" value="1"/>
</dbReference>
<feature type="chain" id="PRO_5042155024" evidence="2">
    <location>
        <begin position="27"/>
        <end position="610"/>
    </location>
</feature>
<feature type="region of interest" description="Disordered" evidence="1">
    <location>
        <begin position="549"/>
        <end position="610"/>
    </location>
</feature>
<dbReference type="Proteomes" id="UP001054902">
    <property type="component" value="Unassembled WGS sequence"/>
</dbReference>
<sequence length="610" mass="69280">MVSILQMKHIQTIFILMACCHTSVLARASDRSKQFGIFPRGGATNTFRDVIQISRQKQRKVDTEASYASYKRKRPTRRQNFKLTDDRIPFVSYHGFNANDIRDEFMVDEESDSEDAGSFITQSSSPYILTRKKFEYDPSKKKKSENSVDRNKDTGRYPIIYRYFGRSRARSIKSDSIPFIIFGPSADHWKIVCKILGARGFNVMVCERTKEQKEKSRIERNKRLSKNFFWTANNSDAGNNLIEGEALTDSVLNALKWNKAILVGCDEEAILALEAVQNLAPDRIAGLLLCGDLSALEKYAKQVSESEVDANEPNADFNLDEFLEENVKCPFSIIWDGDASSWSTSRSELFHSCSVSRAQGETSRSVIIGGGLAPHRRLPEQFAWTLTRFVENRVSTQINPEDDDILMNHHDQESDIELRHNAVVRSIRQQMVWRKILPPRIAQKIEEIFTNGSLLVTGRVLATAIIYISISRVGLFQYHNLRGLRPIVMNNENLKNLQPKAKARIGALRSCLSKHVPKLLSIPGLLLRNNGENKPSLIDDTDASIALSLETTEEETEKDSLEKRTDIDSNDDKSNQSEANDELRDEGNEITHNEPKKNTPELFFLDQIVS</sequence>
<dbReference type="EMBL" id="BLLK01000062">
    <property type="protein sequence ID" value="GFH58784.1"/>
    <property type="molecule type" value="Genomic_DNA"/>
</dbReference>
<proteinExistence type="predicted"/>
<reference evidence="3 4" key="1">
    <citation type="journal article" date="2021" name="Sci. Rep.">
        <title>The genome of the diatom Chaetoceros tenuissimus carries an ancient integrated fragment of an extant virus.</title>
        <authorList>
            <person name="Hongo Y."/>
            <person name="Kimura K."/>
            <person name="Takaki Y."/>
            <person name="Yoshida Y."/>
            <person name="Baba S."/>
            <person name="Kobayashi G."/>
            <person name="Nagasaki K."/>
            <person name="Hano T."/>
            <person name="Tomaru Y."/>
        </authorList>
    </citation>
    <scope>NUCLEOTIDE SEQUENCE [LARGE SCALE GENOMIC DNA]</scope>
    <source>
        <strain evidence="3 4">NIES-3715</strain>
    </source>
</reference>
<evidence type="ECO:0000313" key="3">
    <source>
        <dbReference type="EMBL" id="GFH58784.1"/>
    </source>
</evidence>
<evidence type="ECO:0000313" key="4">
    <source>
        <dbReference type="Proteomes" id="UP001054902"/>
    </source>
</evidence>